<accession>A0A1Y6CWN1</accession>
<dbReference type="Gene3D" id="1.10.10.10">
    <property type="entry name" value="Winged helix-like DNA-binding domain superfamily/Winged helix DNA-binding domain"/>
    <property type="match status" value="1"/>
</dbReference>
<dbReference type="SUPFAM" id="SSF46785">
    <property type="entry name" value="Winged helix' DNA-binding domain"/>
    <property type="match status" value="1"/>
</dbReference>
<dbReference type="PROSITE" id="PS01117">
    <property type="entry name" value="HTH_MARR_1"/>
    <property type="match status" value="1"/>
</dbReference>
<keyword evidence="2 6" id="KW-0238">DNA-binding</keyword>
<reference evidence="6 7" key="1">
    <citation type="submission" date="2016-12" db="EMBL/GenBank/DDBJ databases">
        <authorList>
            <person name="Song W.-J."/>
            <person name="Kurnit D.M."/>
        </authorList>
    </citation>
    <scope>NUCLEOTIDE SEQUENCE [LARGE SCALE GENOMIC DNA]</scope>
    <source>
        <strain evidence="6 7">175</strain>
    </source>
</reference>
<dbReference type="PANTHER" id="PTHR42756:SF1">
    <property type="entry name" value="TRANSCRIPTIONAL REPRESSOR OF EMRAB OPERON"/>
    <property type="match status" value="1"/>
</dbReference>
<organism evidence="6 7">
    <name type="scientific">Methylomagnum ishizawai</name>
    <dbReference type="NCBI Taxonomy" id="1760988"/>
    <lineage>
        <taxon>Bacteria</taxon>
        <taxon>Pseudomonadati</taxon>
        <taxon>Pseudomonadota</taxon>
        <taxon>Gammaproteobacteria</taxon>
        <taxon>Methylococcales</taxon>
        <taxon>Methylococcaceae</taxon>
        <taxon>Methylomagnum</taxon>
    </lineage>
</organism>
<proteinExistence type="predicted"/>
<dbReference type="PANTHER" id="PTHR42756">
    <property type="entry name" value="TRANSCRIPTIONAL REGULATOR, MARR"/>
    <property type="match status" value="1"/>
</dbReference>
<keyword evidence="3" id="KW-0804">Transcription</keyword>
<dbReference type="GO" id="GO:0003677">
    <property type="term" value="F:DNA binding"/>
    <property type="evidence" value="ECO:0007669"/>
    <property type="project" value="UniProtKB-KW"/>
</dbReference>
<keyword evidence="7" id="KW-1185">Reference proteome</keyword>
<evidence type="ECO:0000256" key="3">
    <source>
        <dbReference type="ARBA" id="ARBA00023163"/>
    </source>
</evidence>
<evidence type="ECO:0000259" key="5">
    <source>
        <dbReference type="PROSITE" id="PS50995"/>
    </source>
</evidence>
<dbReference type="PRINTS" id="PR00598">
    <property type="entry name" value="HTHMARR"/>
</dbReference>
<dbReference type="EMBL" id="FXAM01000001">
    <property type="protein sequence ID" value="SMF95079.1"/>
    <property type="molecule type" value="Genomic_DNA"/>
</dbReference>
<evidence type="ECO:0000256" key="1">
    <source>
        <dbReference type="ARBA" id="ARBA00023015"/>
    </source>
</evidence>
<feature type="region of interest" description="Disordered" evidence="4">
    <location>
        <begin position="148"/>
        <end position="178"/>
    </location>
</feature>
<dbReference type="OrthoDB" id="9815567at2"/>
<gene>
    <name evidence="6" type="ORF">SAMN02949497_2423</name>
</gene>
<dbReference type="GO" id="GO:0003700">
    <property type="term" value="F:DNA-binding transcription factor activity"/>
    <property type="evidence" value="ECO:0007669"/>
    <property type="project" value="InterPro"/>
</dbReference>
<dbReference type="PROSITE" id="PS50995">
    <property type="entry name" value="HTH_MARR_2"/>
    <property type="match status" value="1"/>
</dbReference>
<sequence length="178" mass="19036">MHLPAIFPPVLRELIRTHQTFLSYAAKHAGTLGLTLPQLDVILALGGTPGMPHKALGEKTLITKGTLSGVVGRLEDKGLVERTPSPKDGRSQIVRLTQAGHALWERGFPEHLDYLEQLFQDYAAADIALLHAALTKLRQAVNAATLATDGLPGQPEAGSGFDAEDLDPLGESPAPDWP</sequence>
<dbReference type="InterPro" id="IPR023187">
    <property type="entry name" value="Tscrpt_reg_MarR-type_CS"/>
</dbReference>
<keyword evidence="1" id="KW-0805">Transcription regulation</keyword>
<dbReference type="RefSeq" id="WP_085213004.1">
    <property type="nucleotide sequence ID" value="NZ_FXAM01000001.1"/>
</dbReference>
<dbReference type="STRING" id="1760988.SAMN02949497_2423"/>
<dbReference type="InterPro" id="IPR000835">
    <property type="entry name" value="HTH_MarR-typ"/>
</dbReference>
<evidence type="ECO:0000313" key="6">
    <source>
        <dbReference type="EMBL" id="SMF95079.1"/>
    </source>
</evidence>
<name>A0A1Y6CWN1_9GAMM</name>
<dbReference type="Proteomes" id="UP000192923">
    <property type="component" value="Unassembled WGS sequence"/>
</dbReference>
<dbReference type="SMART" id="SM00347">
    <property type="entry name" value="HTH_MARR"/>
    <property type="match status" value="1"/>
</dbReference>
<dbReference type="InterPro" id="IPR036390">
    <property type="entry name" value="WH_DNA-bd_sf"/>
</dbReference>
<dbReference type="Pfam" id="PF12802">
    <property type="entry name" value="MarR_2"/>
    <property type="match status" value="1"/>
</dbReference>
<evidence type="ECO:0000256" key="4">
    <source>
        <dbReference type="SAM" id="MobiDB-lite"/>
    </source>
</evidence>
<protein>
    <submittedName>
        <fullName evidence="6">DNA-binding transcriptional regulator, MarR family</fullName>
    </submittedName>
</protein>
<evidence type="ECO:0000313" key="7">
    <source>
        <dbReference type="Proteomes" id="UP000192923"/>
    </source>
</evidence>
<dbReference type="InterPro" id="IPR036388">
    <property type="entry name" value="WH-like_DNA-bd_sf"/>
</dbReference>
<feature type="domain" description="HTH marR-type" evidence="5">
    <location>
        <begin position="7"/>
        <end position="139"/>
    </location>
</feature>
<evidence type="ECO:0000256" key="2">
    <source>
        <dbReference type="ARBA" id="ARBA00023125"/>
    </source>
</evidence>
<dbReference type="AlphaFoldDB" id="A0A1Y6CWN1"/>